<dbReference type="EMBL" id="LNFP01004066">
    <property type="protein sequence ID" value="KUF79307.1"/>
    <property type="molecule type" value="Genomic_DNA"/>
</dbReference>
<dbReference type="Proteomes" id="UP000054636">
    <property type="component" value="Unassembled WGS sequence"/>
</dbReference>
<accession>A0A0W8C5G0</accession>
<gene>
    <name evidence="1" type="ORF">AM588_10000119</name>
</gene>
<organism evidence="1 2">
    <name type="scientific">Phytophthora nicotianae</name>
    <name type="common">Potato buckeye rot agent</name>
    <name type="synonym">Phytophthora parasitica</name>
    <dbReference type="NCBI Taxonomy" id="4792"/>
    <lineage>
        <taxon>Eukaryota</taxon>
        <taxon>Sar</taxon>
        <taxon>Stramenopiles</taxon>
        <taxon>Oomycota</taxon>
        <taxon>Peronosporomycetes</taxon>
        <taxon>Peronosporales</taxon>
        <taxon>Peronosporaceae</taxon>
        <taxon>Phytophthora</taxon>
    </lineage>
</organism>
<evidence type="ECO:0000313" key="1">
    <source>
        <dbReference type="EMBL" id="KUF79307.1"/>
    </source>
</evidence>
<proteinExistence type="predicted"/>
<protein>
    <submittedName>
        <fullName evidence="1">Uncharacterized protein</fullName>
    </submittedName>
</protein>
<reference evidence="1 2" key="1">
    <citation type="submission" date="2015-11" db="EMBL/GenBank/DDBJ databases">
        <title>Genomes and virulence difference between two physiological races of Phytophthora nicotianae.</title>
        <authorList>
            <person name="Liu H."/>
            <person name="Ma X."/>
            <person name="Yu H."/>
            <person name="Fang D."/>
            <person name="Li Y."/>
            <person name="Wang X."/>
            <person name="Wang W."/>
            <person name="Dong Y."/>
            <person name="Xiao B."/>
        </authorList>
    </citation>
    <scope>NUCLEOTIDE SEQUENCE [LARGE SCALE GENOMIC DNA]</scope>
    <source>
        <strain evidence="2">race 1</strain>
    </source>
</reference>
<sequence length="281" mass="31384">MKALETQAAKAMKLGPIDDTLTSSNRKYLVDQVKEMNSKSRIKKVSVIGILTTKYGDDALAKALLKAERNAESTSLFAKEIQELRAKQLKMWKSSSKSADDIFKQLRFGDDMFPISQKFEILDDYIKFIKPKAYDQTLLRTIIKGADNLKMFTNFNGPTLVKKLVSATDDPNAKSIAEKLLGSVDNVLTTLNINKDKLKAISSGKLDALEQFIKMKGSEDDVIATLTSLFGGHNNLANILERSRKTDRNAIPLQQKQFAALVKKNINPENFMSTVFKTSPQ</sequence>
<comment type="caution">
    <text evidence="1">The sequence shown here is derived from an EMBL/GenBank/DDBJ whole genome shotgun (WGS) entry which is preliminary data.</text>
</comment>
<dbReference type="AlphaFoldDB" id="A0A0W8C5G0"/>
<name>A0A0W8C5G0_PHYNI</name>
<evidence type="ECO:0000313" key="2">
    <source>
        <dbReference type="Proteomes" id="UP000054636"/>
    </source>
</evidence>